<protein>
    <submittedName>
        <fullName evidence="1">Uncharacterized protein</fullName>
    </submittedName>
</protein>
<gene>
    <name evidence="1" type="ORF">NZD88_17810</name>
</gene>
<name>A0ABT2IL88_9FLAO</name>
<keyword evidence="2" id="KW-1185">Reference proteome</keyword>
<dbReference type="Proteomes" id="UP001142057">
    <property type="component" value="Unassembled WGS sequence"/>
</dbReference>
<dbReference type="EMBL" id="JANZQH010000009">
    <property type="protein sequence ID" value="MCT2409410.1"/>
    <property type="molecule type" value="Genomic_DNA"/>
</dbReference>
<evidence type="ECO:0000313" key="2">
    <source>
        <dbReference type="Proteomes" id="UP001142057"/>
    </source>
</evidence>
<accession>A0ABT2IL88</accession>
<evidence type="ECO:0000313" key="1">
    <source>
        <dbReference type="EMBL" id="MCT2409410.1"/>
    </source>
</evidence>
<comment type="caution">
    <text evidence="1">The sequence shown here is derived from an EMBL/GenBank/DDBJ whole genome shotgun (WGS) entry which is preliminary data.</text>
</comment>
<proteinExistence type="predicted"/>
<organism evidence="1 2">
    <name type="scientific">Chryseobacterium pyrolae</name>
    <dbReference type="NCBI Taxonomy" id="2987481"/>
    <lineage>
        <taxon>Bacteria</taxon>
        <taxon>Pseudomonadati</taxon>
        <taxon>Bacteroidota</taxon>
        <taxon>Flavobacteriia</taxon>
        <taxon>Flavobacteriales</taxon>
        <taxon>Weeksellaceae</taxon>
        <taxon>Chryseobacterium group</taxon>
        <taxon>Chryseobacterium</taxon>
    </lineage>
</organism>
<dbReference type="RefSeq" id="WP_259830931.1">
    <property type="nucleotide sequence ID" value="NZ_JANZQH010000009.1"/>
</dbReference>
<reference evidence="1" key="1">
    <citation type="submission" date="2022-08" db="EMBL/GenBank/DDBJ databases">
        <title>Chryseobacterium antibioticum,isolated from the rhizosphere soil of Pyrola in Tibet.</title>
        <authorList>
            <person name="Kan Y."/>
        </authorList>
    </citation>
    <scope>NUCLEOTIDE SEQUENCE</scope>
    <source>
        <strain evidence="1">Pc2-12</strain>
    </source>
</reference>
<sequence length="180" mass="21564">MDEQTTLEVHLSTEFSQNVPKDFLKYTPDEWANYAFENELEYTINYYKDEKPYCQVAIDSMTIKFNFYDNNILKYNLMIVFSKGEIVNGDFILFDNKKIFLKQISWYGDLGKTILFYSNKKKNNIFLKEFTKENEKIELIEQFGTADLSKHWFDSPKNYLDYEYLLDYQNLFNQLPSVPA</sequence>